<reference evidence="2" key="1">
    <citation type="submission" date="2018-05" db="EMBL/GenBank/DDBJ databases">
        <authorList>
            <person name="Lanie J.A."/>
            <person name="Ng W.-L."/>
            <person name="Kazmierczak K.M."/>
            <person name="Andrzejewski T.M."/>
            <person name="Davidsen T.M."/>
            <person name="Wayne K.J."/>
            <person name="Tettelin H."/>
            <person name="Glass J.I."/>
            <person name="Rusch D."/>
            <person name="Podicherti R."/>
            <person name="Tsui H.-C.T."/>
            <person name="Winkler M.E."/>
        </authorList>
    </citation>
    <scope>NUCLEOTIDE SEQUENCE</scope>
</reference>
<name>A0A382S1A6_9ZZZZ</name>
<evidence type="ECO:0000313" key="2">
    <source>
        <dbReference type="EMBL" id="SVD02948.1"/>
    </source>
</evidence>
<dbReference type="AlphaFoldDB" id="A0A382S1A6"/>
<organism evidence="2">
    <name type="scientific">marine metagenome</name>
    <dbReference type="NCBI Taxonomy" id="408172"/>
    <lineage>
        <taxon>unclassified sequences</taxon>
        <taxon>metagenomes</taxon>
        <taxon>ecological metagenomes</taxon>
    </lineage>
</organism>
<dbReference type="SUPFAM" id="SSF51412">
    <property type="entry name" value="Inosine monophosphate dehydrogenase (IMPDH)"/>
    <property type="match status" value="1"/>
</dbReference>
<evidence type="ECO:0000256" key="1">
    <source>
        <dbReference type="SAM" id="MobiDB-lite"/>
    </source>
</evidence>
<dbReference type="InterPro" id="IPR013785">
    <property type="entry name" value="Aldolase_TIM"/>
</dbReference>
<gene>
    <name evidence="2" type="ORF">METZ01_LOCUS355802</name>
</gene>
<protein>
    <submittedName>
        <fullName evidence="2">Uncharacterized protein</fullName>
    </submittedName>
</protein>
<dbReference type="PANTHER" id="PTHR32332">
    <property type="entry name" value="2-NITROPROPANE DIOXYGENASE"/>
    <property type="match status" value="1"/>
</dbReference>
<proteinExistence type="predicted"/>
<dbReference type="EMBL" id="UINC01125250">
    <property type="protein sequence ID" value="SVD02948.1"/>
    <property type="molecule type" value="Genomic_DNA"/>
</dbReference>
<feature type="region of interest" description="Disordered" evidence="1">
    <location>
        <begin position="101"/>
        <end position="120"/>
    </location>
</feature>
<dbReference type="Gene3D" id="3.20.20.70">
    <property type="entry name" value="Aldolase class I"/>
    <property type="match status" value="1"/>
</dbReference>
<sequence>MDGNPLNTKLCEEYGCEIPVVAFAHTKDVIAAVSNAGGIGILGATGLKPDELRSDIRWIRDKIGDKPFGVDLLVPASFVEGNREDLDEMIPDEHRTFVQHVKSVSGAPDSPPPSDIDPTY</sequence>
<feature type="non-terminal residue" evidence="2">
    <location>
        <position position="120"/>
    </location>
</feature>
<dbReference type="PANTHER" id="PTHR32332:SF38">
    <property type="entry name" value="MONOOXYGENASE RV1533-RELATED"/>
    <property type="match status" value="1"/>
</dbReference>
<feature type="compositionally biased region" description="Pro residues" evidence="1">
    <location>
        <begin position="109"/>
        <end position="120"/>
    </location>
</feature>
<accession>A0A382S1A6</accession>
<dbReference type="Pfam" id="PF03060">
    <property type="entry name" value="NMO"/>
    <property type="match status" value="1"/>
</dbReference>